<dbReference type="RefSeq" id="WP_117634163.1">
    <property type="nucleotide sequence ID" value="NZ_CABJBJ010000022.1"/>
</dbReference>
<comment type="caution">
    <text evidence="1">The sequence shown here is derived from an EMBL/GenBank/DDBJ whole genome shotgun (WGS) entry which is preliminary data.</text>
</comment>
<accession>A0A3E4U3V9</accession>
<dbReference type="Proteomes" id="UP000261257">
    <property type="component" value="Unassembled WGS sequence"/>
</dbReference>
<proteinExistence type="predicted"/>
<dbReference type="AlphaFoldDB" id="A0A3E4U3V9"/>
<sequence length="67" mass="7807">MYYERVRSDLQQAERTIIIALRSNIDLETEKRALEESLNLVQEVAEKCRLVQAESVQKTFSQGMSME</sequence>
<protein>
    <submittedName>
        <fullName evidence="1">Uncharacterized protein</fullName>
    </submittedName>
</protein>
<dbReference type="EMBL" id="QSSQ01000024">
    <property type="protein sequence ID" value="RGM00827.1"/>
    <property type="molecule type" value="Genomic_DNA"/>
</dbReference>
<reference evidence="1 2" key="1">
    <citation type="submission" date="2018-08" db="EMBL/GenBank/DDBJ databases">
        <title>A genome reference for cultivated species of the human gut microbiota.</title>
        <authorList>
            <person name="Zou Y."/>
            <person name="Xue W."/>
            <person name="Luo G."/>
        </authorList>
    </citation>
    <scope>NUCLEOTIDE SEQUENCE [LARGE SCALE GENOMIC DNA]</scope>
    <source>
        <strain evidence="1 2">TF05-11AC</strain>
    </source>
</reference>
<evidence type="ECO:0000313" key="2">
    <source>
        <dbReference type="Proteomes" id="UP000261257"/>
    </source>
</evidence>
<gene>
    <name evidence="1" type="ORF">DXC39_20060</name>
</gene>
<evidence type="ECO:0000313" key="1">
    <source>
        <dbReference type="EMBL" id="RGM00827.1"/>
    </source>
</evidence>
<organism evidence="1 2">
    <name type="scientific">Hungatella hathewayi</name>
    <dbReference type="NCBI Taxonomy" id="154046"/>
    <lineage>
        <taxon>Bacteria</taxon>
        <taxon>Bacillati</taxon>
        <taxon>Bacillota</taxon>
        <taxon>Clostridia</taxon>
        <taxon>Lachnospirales</taxon>
        <taxon>Lachnospiraceae</taxon>
        <taxon>Hungatella</taxon>
    </lineage>
</organism>
<name>A0A3E4U3V9_9FIRM</name>